<evidence type="ECO:0000256" key="1">
    <source>
        <dbReference type="SAM" id="MobiDB-lite"/>
    </source>
</evidence>
<dbReference type="SUPFAM" id="SSF52172">
    <property type="entry name" value="CheY-like"/>
    <property type="match status" value="1"/>
</dbReference>
<proteinExistence type="predicted"/>
<gene>
    <name evidence="3" type="ORF">H9Y04_18855</name>
</gene>
<evidence type="ECO:0000259" key="2">
    <source>
        <dbReference type="PROSITE" id="PS50921"/>
    </source>
</evidence>
<protein>
    <submittedName>
        <fullName evidence="3">ANTAR domain-containing protein</fullName>
    </submittedName>
</protein>
<dbReference type="Pfam" id="PF03861">
    <property type="entry name" value="ANTAR"/>
    <property type="match status" value="1"/>
</dbReference>
<dbReference type="SMART" id="SM01012">
    <property type="entry name" value="ANTAR"/>
    <property type="match status" value="1"/>
</dbReference>
<name>A0ABR7SGK6_9ACTN</name>
<reference evidence="3 4" key="1">
    <citation type="submission" date="2020-08" db="EMBL/GenBank/DDBJ databases">
        <title>Genemic of Streptomyces polyaspartic.</title>
        <authorList>
            <person name="Liu W."/>
        </authorList>
    </citation>
    <scope>NUCLEOTIDE SEQUENCE [LARGE SCALE GENOMIC DNA]</scope>
    <source>
        <strain evidence="3 4">TRM66268-LWL</strain>
    </source>
</reference>
<evidence type="ECO:0000313" key="4">
    <source>
        <dbReference type="Proteomes" id="UP000642284"/>
    </source>
</evidence>
<keyword evidence="4" id="KW-1185">Reference proteome</keyword>
<accession>A0ABR7SGK6</accession>
<sequence>MREDRHRTVRIRDDRNRTVEIREDRWALKAEVAWGDRAPAQTIGLLRAENETLRRALAGHALIDQARGMVMVLTPCSRGEARSLLVDVARQSGLKLREVAAAFVATSDGTQLPRRLHPALCRALQRLHAAQRRAPDRRAPGRRASGDPHGRAGRT</sequence>
<dbReference type="InterPro" id="IPR036388">
    <property type="entry name" value="WH-like_DNA-bd_sf"/>
</dbReference>
<dbReference type="EMBL" id="JACTVJ010000007">
    <property type="protein sequence ID" value="MBC9714621.1"/>
    <property type="molecule type" value="Genomic_DNA"/>
</dbReference>
<dbReference type="Gene3D" id="1.10.10.10">
    <property type="entry name" value="Winged helix-like DNA-binding domain superfamily/Winged helix DNA-binding domain"/>
    <property type="match status" value="1"/>
</dbReference>
<dbReference type="InterPro" id="IPR005561">
    <property type="entry name" value="ANTAR"/>
</dbReference>
<comment type="caution">
    <text evidence="3">The sequence shown here is derived from an EMBL/GenBank/DDBJ whole genome shotgun (WGS) entry which is preliminary data.</text>
</comment>
<feature type="domain" description="ANTAR" evidence="2">
    <location>
        <begin position="43"/>
        <end position="104"/>
    </location>
</feature>
<dbReference type="PROSITE" id="PS50921">
    <property type="entry name" value="ANTAR"/>
    <property type="match status" value="1"/>
</dbReference>
<evidence type="ECO:0000313" key="3">
    <source>
        <dbReference type="EMBL" id="MBC9714621.1"/>
    </source>
</evidence>
<dbReference type="InterPro" id="IPR011006">
    <property type="entry name" value="CheY-like_superfamily"/>
</dbReference>
<dbReference type="Proteomes" id="UP000642284">
    <property type="component" value="Unassembled WGS sequence"/>
</dbReference>
<organism evidence="3 4">
    <name type="scientific">Streptomyces polyasparticus</name>
    <dbReference type="NCBI Taxonomy" id="2767826"/>
    <lineage>
        <taxon>Bacteria</taxon>
        <taxon>Bacillati</taxon>
        <taxon>Actinomycetota</taxon>
        <taxon>Actinomycetes</taxon>
        <taxon>Kitasatosporales</taxon>
        <taxon>Streptomycetaceae</taxon>
        <taxon>Streptomyces</taxon>
    </lineage>
</organism>
<feature type="compositionally biased region" description="Basic and acidic residues" evidence="1">
    <location>
        <begin position="133"/>
        <end position="155"/>
    </location>
</feature>
<feature type="region of interest" description="Disordered" evidence="1">
    <location>
        <begin position="129"/>
        <end position="155"/>
    </location>
</feature>